<proteinExistence type="predicted"/>
<reference evidence="1 2" key="2">
    <citation type="submission" date="2018-11" db="EMBL/GenBank/DDBJ databases">
        <authorList>
            <consortium name="Pathogen Informatics"/>
        </authorList>
    </citation>
    <scope>NUCLEOTIDE SEQUENCE [LARGE SCALE GENOMIC DNA]</scope>
</reference>
<sequence>MLMRKEVVVHCFIMRIARIDASIARMMNEDERKQLHLLRRPSKDECDATESNENDCVSTIPGLYADWSAKLNVIYCKRKGNYLPRVCVNARIQVMYSNLCVCTEYPRANFHFPLVKICYIECKHNSLTVRGRKFDLVISYMDEETEKIEAMRNRLRFLVLRQRVPHSILGLPFEWQTLRDSHKEEQKQKKYFFVYLSGILRLDALRKTILDALFMF</sequence>
<keyword evidence="2" id="KW-1185">Reference proteome</keyword>
<evidence type="ECO:0000313" key="1">
    <source>
        <dbReference type="EMBL" id="VDK44206.1"/>
    </source>
</evidence>
<dbReference type="OrthoDB" id="5868196at2759"/>
<reference evidence="3" key="1">
    <citation type="submission" date="2017-02" db="UniProtKB">
        <authorList>
            <consortium name="WormBaseParasite"/>
        </authorList>
    </citation>
    <scope>IDENTIFICATION</scope>
</reference>
<dbReference type="WBParaSite" id="ASIM_0001148101-mRNA-1">
    <property type="protein sequence ID" value="ASIM_0001148101-mRNA-1"/>
    <property type="gene ID" value="ASIM_0001148101"/>
</dbReference>
<dbReference type="AlphaFoldDB" id="A0A0M3JTV4"/>
<evidence type="ECO:0000313" key="2">
    <source>
        <dbReference type="Proteomes" id="UP000267096"/>
    </source>
</evidence>
<accession>A0A0M3JTV4</accession>
<dbReference type="Proteomes" id="UP000267096">
    <property type="component" value="Unassembled WGS sequence"/>
</dbReference>
<organism evidence="3">
    <name type="scientific">Anisakis simplex</name>
    <name type="common">Herring worm</name>
    <dbReference type="NCBI Taxonomy" id="6269"/>
    <lineage>
        <taxon>Eukaryota</taxon>
        <taxon>Metazoa</taxon>
        <taxon>Ecdysozoa</taxon>
        <taxon>Nematoda</taxon>
        <taxon>Chromadorea</taxon>
        <taxon>Rhabditida</taxon>
        <taxon>Spirurina</taxon>
        <taxon>Ascaridomorpha</taxon>
        <taxon>Ascaridoidea</taxon>
        <taxon>Anisakidae</taxon>
        <taxon>Anisakis</taxon>
        <taxon>Anisakis simplex complex</taxon>
    </lineage>
</organism>
<gene>
    <name evidence="1" type="ORF">ASIM_LOCUS11039</name>
</gene>
<evidence type="ECO:0000313" key="3">
    <source>
        <dbReference type="WBParaSite" id="ASIM_0001148101-mRNA-1"/>
    </source>
</evidence>
<dbReference type="EMBL" id="UYRR01031035">
    <property type="protein sequence ID" value="VDK44206.1"/>
    <property type="molecule type" value="Genomic_DNA"/>
</dbReference>
<name>A0A0M3JTV4_ANISI</name>
<protein>
    <submittedName>
        <fullName evidence="3">Phox homologous domain</fullName>
    </submittedName>
</protein>